<dbReference type="EMBL" id="DF973704">
    <property type="protein sequence ID" value="GAU38148.1"/>
    <property type="molecule type" value="Genomic_DNA"/>
</dbReference>
<dbReference type="AlphaFoldDB" id="A0A2Z6MZY5"/>
<dbReference type="InterPro" id="IPR026960">
    <property type="entry name" value="RVT-Znf"/>
</dbReference>
<evidence type="ECO:0000313" key="2">
    <source>
        <dbReference type="EMBL" id="GAU38148.1"/>
    </source>
</evidence>
<gene>
    <name evidence="2" type="ORF">TSUD_395930</name>
</gene>
<reference evidence="3" key="1">
    <citation type="journal article" date="2017" name="Front. Plant Sci.">
        <title>Climate Clever Clovers: New Paradigm to Reduce the Environmental Footprint of Ruminants by Breeding Low Methanogenic Forages Utilizing Haplotype Variation.</title>
        <authorList>
            <person name="Kaur P."/>
            <person name="Appels R."/>
            <person name="Bayer P.E."/>
            <person name="Keeble-Gagnere G."/>
            <person name="Wang J."/>
            <person name="Hirakawa H."/>
            <person name="Shirasawa K."/>
            <person name="Vercoe P."/>
            <person name="Stefanova K."/>
            <person name="Durmic Z."/>
            <person name="Nichols P."/>
            <person name="Revell C."/>
            <person name="Isobe S.N."/>
            <person name="Edwards D."/>
            <person name="Erskine W."/>
        </authorList>
    </citation>
    <scope>NUCLEOTIDE SEQUENCE [LARGE SCALE GENOMIC DNA]</scope>
    <source>
        <strain evidence="3">cv. Daliak</strain>
    </source>
</reference>
<organism evidence="2 3">
    <name type="scientific">Trifolium subterraneum</name>
    <name type="common">Subterranean clover</name>
    <dbReference type="NCBI Taxonomy" id="3900"/>
    <lineage>
        <taxon>Eukaryota</taxon>
        <taxon>Viridiplantae</taxon>
        <taxon>Streptophyta</taxon>
        <taxon>Embryophyta</taxon>
        <taxon>Tracheophyta</taxon>
        <taxon>Spermatophyta</taxon>
        <taxon>Magnoliopsida</taxon>
        <taxon>eudicotyledons</taxon>
        <taxon>Gunneridae</taxon>
        <taxon>Pentapetalae</taxon>
        <taxon>rosids</taxon>
        <taxon>fabids</taxon>
        <taxon>Fabales</taxon>
        <taxon>Fabaceae</taxon>
        <taxon>Papilionoideae</taxon>
        <taxon>50 kb inversion clade</taxon>
        <taxon>NPAAA clade</taxon>
        <taxon>Hologalegina</taxon>
        <taxon>IRL clade</taxon>
        <taxon>Trifolieae</taxon>
        <taxon>Trifolium</taxon>
    </lineage>
</organism>
<evidence type="ECO:0000313" key="3">
    <source>
        <dbReference type="Proteomes" id="UP000242715"/>
    </source>
</evidence>
<feature type="domain" description="Reverse transcriptase zinc-binding" evidence="1">
    <location>
        <begin position="306"/>
        <end position="400"/>
    </location>
</feature>
<dbReference type="Pfam" id="PF13966">
    <property type="entry name" value="zf-RVT"/>
    <property type="match status" value="1"/>
</dbReference>
<keyword evidence="3" id="KW-1185">Reference proteome</keyword>
<accession>A0A2Z6MZY5</accession>
<dbReference type="OrthoDB" id="1404611at2759"/>
<protein>
    <recommendedName>
        <fullName evidence="1">Reverse transcriptase zinc-binding domain-containing protein</fullName>
    </recommendedName>
</protein>
<dbReference type="PANTHER" id="PTHR33116:SF78">
    <property type="entry name" value="OS12G0587133 PROTEIN"/>
    <property type="match status" value="1"/>
</dbReference>
<proteinExistence type="predicted"/>
<sequence>MGINVPEDFLGMASEFLNCRVGRTPFKYLGLPVGANPRKLSTWEPMLNVIKGRLCAWGNKYVSLGGRIVLINAVMNAIPIFYLSYMKMPLKVWRELVKLQRVFLWAGLSKQTKTCWVKWDVICKPKKEGGLGVRDLRLVNISLLAKWRWKLLTTECEVWKEVVGARYGRDVIGKVNLGDIDVTRTGSCWWRDLCLLDSDVRWFSSAVGKRVGRGDSTMFWNEIWIGDQPLRQRFPRLFGMSTQQNEVICNMGSLVNGLWHWELQWRRNFFTWEEDQYNHFLDIIVQFAPTVQQDRWLWLGDGVQGYTANSAYSLVVNKLVTPSVCDPINDLVFKILWKCGAPSKVSAFSWQLMLDRLQTKDNLMKRRIIQAHHGNCVFCNLAQESASHLFLHCDRVAKVWYDLMRWLGLTVILPHNIVSSLAILVTCANNKKERAGLCLIWNAYMWVIWTVRNVCVFNNGVFMEEEVADQVKLESWKWFIGRVAKGPCMLYEWRWSPLDCLMR</sequence>
<evidence type="ECO:0000259" key="1">
    <source>
        <dbReference type="Pfam" id="PF13966"/>
    </source>
</evidence>
<name>A0A2Z6MZY5_TRISU</name>
<dbReference type="Proteomes" id="UP000242715">
    <property type="component" value="Unassembled WGS sequence"/>
</dbReference>
<dbReference type="PANTHER" id="PTHR33116">
    <property type="entry name" value="REVERSE TRANSCRIPTASE ZINC-BINDING DOMAIN-CONTAINING PROTEIN-RELATED-RELATED"/>
    <property type="match status" value="1"/>
</dbReference>